<evidence type="ECO:0000313" key="2">
    <source>
        <dbReference type="EMBL" id="CAG9333424.1"/>
    </source>
</evidence>
<evidence type="ECO:0000256" key="1">
    <source>
        <dbReference type="SAM" id="Phobius"/>
    </source>
</evidence>
<dbReference type="AlphaFoldDB" id="A0AAU9K4J3"/>
<reference evidence="2" key="1">
    <citation type="submission" date="2021-09" db="EMBL/GenBank/DDBJ databases">
        <authorList>
            <consortium name="AG Swart"/>
            <person name="Singh M."/>
            <person name="Singh A."/>
            <person name="Seah K."/>
            <person name="Emmerich C."/>
        </authorList>
    </citation>
    <scope>NUCLEOTIDE SEQUENCE</scope>
    <source>
        <strain evidence="2">ATCC30299</strain>
    </source>
</reference>
<dbReference type="EMBL" id="CAJZBQ010000056">
    <property type="protein sequence ID" value="CAG9333424.1"/>
    <property type="molecule type" value="Genomic_DNA"/>
</dbReference>
<dbReference type="Pfam" id="PF04749">
    <property type="entry name" value="PLAC8"/>
    <property type="match status" value="1"/>
</dbReference>
<feature type="transmembrane region" description="Helical" evidence="1">
    <location>
        <begin position="46"/>
        <end position="66"/>
    </location>
</feature>
<keyword evidence="1" id="KW-0472">Membrane</keyword>
<feature type="transmembrane region" description="Helical" evidence="1">
    <location>
        <begin position="21"/>
        <end position="40"/>
    </location>
</feature>
<evidence type="ECO:0000313" key="3">
    <source>
        <dbReference type="Proteomes" id="UP001162131"/>
    </source>
</evidence>
<dbReference type="NCBIfam" id="TIGR01571">
    <property type="entry name" value="A_thal_Cys_rich"/>
    <property type="match status" value="1"/>
</dbReference>
<gene>
    <name evidence="2" type="ORF">BSTOLATCC_MIC58237</name>
</gene>
<evidence type="ECO:0008006" key="4">
    <source>
        <dbReference type="Google" id="ProtNLM"/>
    </source>
</evidence>
<proteinExistence type="predicted"/>
<sequence length="117" mass="13374">MSAKKTNWHKTMCDCFDAFPECLLLCCCPVIGTAIVQSMAHKTTGVLNHNLTFILGCTLCCIGCAINRKRFRDYYELEGNFCIDCLLYDMGCYLCLSSQEYMESHWQLQNRKSADTN</sequence>
<organism evidence="2 3">
    <name type="scientific">Blepharisma stoltei</name>
    <dbReference type="NCBI Taxonomy" id="1481888"/>
    <lineage>
        <taxon>Eukaryota</taxon>
        <taxon>Sar</taxon>
        <taxon>Alveolata</taxon>
        <taxon>Ciliophora</taxon>
        <taxon>Postciliodesmatophora</taxon>
        <taxon>Heterotrichea</taxon>
        <taxon>Heterotrichida</taxon>
        <taxon>Blepharismidae</taxon>
        <taxon>Blepharisma</taxon>
    </lineage>
</organism>
<comment type="caution">
    <text evidence="2">The sequence shown here is derived from an EMBL/GenBank/DDBJ whole genome shotgun (WGS) entry which is preliminary data.</text>
</comment>
<dbReference type="InterPro" id="IPR006461">
    <property type="entry name" value="PLAC_motif_containing"/>
</dbReference>
<keyword evidence="1" id="KW-1133">Transmembrane helix</keyword>
<keyword evidence="3" id="KW-1185">Reference proteome</keyword>
<protein>
    <recommendedName>
        <fullName evidence="4">PLAC8 motif-containing protein</fullName>
    </recommendedName>
</protein>
<dbReference type="PANTHER" id="PTHR15907">
    <property type="entry name" value="DUF614 FAMILY PROTEIN-RELATED"/>
    <property type="match status" value="1"/>
</dbReference>
<keyword evidence="1" id="KW-0812">Transmembrane</keyword>
<name>A0AAU9K4J3_9CILI</name>
<dbReference type="Proteomes" id="UP001162131">
    <property type="component" value="Unassembled WGS sequence"/>
</dbReference>
<accession>A0AAU9K4J3</accession>